<gene>
    <name evidence="1" type="ORF">CY34DRAFT_460600</name>
</gene>
<dbReference type="HOGENOM" id="CLU_2499376_0_0_1"/>
<dbReference type="InParanoid" id="A0A0D0AT05"/>
<proteinExistence type="predicted"/>
<organism evidence="1 2">
    <name type="scientific">Suillus luteus UH-Slu-Lm8-n1</name>
    <dbReference type="NCBI Taxonomy" id="930992"/>
    <lineage>
        <taxon>Eukaryota</taxon>
        <taxon>Fungi</taxon>
        <taxon>Dikarya</taxon>
        <taxon>Basidiomycota</taxon>
        <taxon>Agaricomycotina</taxon>
        <taxon>Agaricomycetes</taxon>
        <taxon>Agaricomycetidae</taxon>
        <taxon>Boletales</taxon>
        <taxon>Suillineae</taxon>
        <taxon>Suillaceae</taxon>
        <taxon>Suillus</taxon>
    </lineage>
</organism>
<protein>
    <submittedName>
        <fullName evidence="1">Uncharacterized protein</fullName>
    </submittedName>
</protein>
<keyword evidence="2" id="KW-1185">Reference proteome</keyword>
<sequence>MVSHYLSTCRLKKKPGSLLKDQRAKRLASCFSSIDLYRRDGKTTEGAKIEYKIGSLAICSLSREAPVKPNSSFTDIWYPHVSHLPS</sequence>
<dbReference type="EMBL" id="KN835453">
    <property type="protein sequence ID" value="KIK37402.1"/>
    <property type="molecule type" value="Genomic_DNA"/>
</dbReference>
<dbReference type="AlphaFoldDB" id="A0A0D0AT05"/>
<name>A0A0D0AT05_9AGAM</name>
<reference evidence="2" key="2">
    <citation type="submission" date="2015-01" db="EMBL/GenBank/DDBJ databases">
        <title>Evolutionary Origins and Diversification of the Mycorrhizal Mutualists.</title>
        <authorList>
            <consortium name="DOE Joint Genome Institute"/>
            <consortium name="Mycorrhizal Genomics Consortium"/>
            <person name="Kohler A."/>
            <person name="Kuo A."/>
            <person name="Nagy L.G."/>
            <person name="Floudas D."/>
            <person name="Copeland A."/>
            <person name="Barry K.W."/>
            <person name="Cichocki N."/>
            <person name="Veneault-Fourrey C."/>
            <person name="LaButti K."/>
            <person name="Lindquist E.A."/>
            <person name="Lipzen A."/>
            <person name="Lundell T."/>
            <person name="Morin E."/>
            <person name="Murat C."/>
            <person name="Riley R."/>
            <person name="Ohm R."/>
            <person name="Sun H."/>
            <person name="Tunlid A."/>
            <person name="Henrissat B."/>
            <person name="Grigoriev I.V."/>
            <person name="Hibbett D.S."/>
            <person name="Martin F."/>
        </authorList>
    </citation>
    <scope>NUCLEOTIDE SEQUENCE [LARGE SCALE GENOMIC DNA]</scope>
    <source>
        <strain evidence="2">UH-Slu-Lm8-n1</strain>
    </source>
</reference>
<evidence type="ECO:0000313" key="1">
    <source>
        <dbReference type="EMBL" id="KIK37402.1"/>
    </source>
</evidence>
<dbReference type="Proteomes" id="UP000054485">
    <property type="component" value="Unassembled WGS sequence"/>
</dbReference>
<reference evidence="1 2" key="1">
    <citation type="submission" date="2014-04" db="EMBL/GenBank/DDBJ databases">
        <authorList>
            <consortium name="DOE Joint Genome Institute"/>
            <person name="Kuo A."/>
            <person name="Ruytinx J."/>
            <person name="Rineau F."/>
            <person name="Colpaert J."/>
            <person name="Kohler A."/>
            <person name="Nagy L.G."/>
            <person name="Floudas D."/>
            <person name="Copeland A."/>
            <person name="Barry K.W."/>
            <person name="Cichocki N."/>
            <person name="Veneault-Fourrey C."/>
            <person name="LaButti K."/>
            <person name="Lindquist E.A."/>
            <person name="Lipzen A."/>
            <person name="Lundell T."/>
            <person name="Morin E."/>
            <person name="Murat C."/>
            <person name="Sun H."/>
            <person name="Tunlid A."/>
            <person name="Henrissat B."/>
            <person name="Grigoriev I.V."/>
            <person name="Hibbett D.S."/>
            <person name="Martin F."/>
            <person name="Nordberg H.P."/>
            <person name="Cantor M.N."/>
            <person name="Hua S.X."/>
        </authorList>
    </citation>
    <scope>NUCLEOTIDE SEQUENCE [LARGE SCALE GENOMIC DNA]</scope>
    <source>
        <strain evidence="1 2">UH-Slu-Lm8-n1</strain>
    </source>
</reference>
<evidence type="ECO:0000313" key="2">
    <source>
        <dbReference type="Proteomes" id="UP000054485"/>
    </source>
</evidence>
<accession>A0A0D0AT05</accession>